<reference evidence="1" key="1">
    <citation type="submission" date="2015-07" db="EMBL/GenBank/DDBJ databases">
        <title>Adaptation to a free-living lifestyle via gene acquisitions in the diplomonad Trepomonas sp. PC1.</title>
        <authorList>
            <person name="Xu F."/>
            <person name="Jerlstrom-Hultqvist J."/>
            <person name="Kolisko M."/>
            <person name="Simpson A.G.B."/>
            <person name="Roger A.J."/>
            <person name="Svard S.G."/>
            <person name="Andersson J.O."/>
        </authorList>
    </citation>
    <scope>NUCLEOTIDE SEQUENCE</scope>
    <source>
        <strain evidence="1">PC1</strain>
    </source>
</reference>
<feature type="non-terminal residue" evidence="1">
    <location>
        <position position="1"/>
    </location>
</feature>
<evidence type="ECO:0000313" key="1">
    <source>
        <dbReference type="EMBL" id="JAP91437.1"/>
    </source>
</evidence>
<dbReference type="EMBL" id="GDID01005169">
    <property type="protein sequence ID" value="JAP91437.1"/>
    <property type="molecule type" value="Transcribed_RNA"/>
</dbReference>
<proteinExistence type="predicted"/>
<protein>
    <submittedName>
        <fullName evidence="1">Uncharacterized protein</fullName>
    </submittedName>
</protein>
<gene>
    <name evidence="1" type="ORF">TPC1_16958</name>
</gene>
<dbReference type="AlphaFoldDB" id="A0A146K446"/>
<sequence>FWGVQKANRDQMIDLRSPVTNEPVMYCALCLGCNKEHVKATDAAIYQFICGGKKLGNADLWFAVICLALEQANMNHLTDQIQFLQKQLLHRMKFSKSFASLSGLATSVTTKMPLGAAIWFCSGGALAQREVMPRREAFRQHMRYMWVLRDLCNRQEFLMSDENDTYLKRMSVMLQLLNLCKQENWKELKLKIQALQQNSVQICQQDSCQTILLDGAPSQEQLEKIKQQIPQRLLIVPTNELIIMAMNVNAQLSAGDVDLPDFTQQILVQTNWPEENAVVHPNVQIMLGTARPRYQFENSTWVEEVRKIYNCEPSKLISSSRFYMQCADQIKAWPTIEQLVLFVRDRMQSRAKTLPNNIIHKCEVEIQNFSEVRQQLTVDEAIKRFNKSAPIADRVKLE</sequence>
<organism evidence="1">
    <name type="scientific">Trepomonas sp. PC1</name>
    <dbReference type="NCBI Taxonomy" id="1076344"/>
    <lineage>
        <taxon>Eukaryota</taxon>
        <taxon>Metamonada</taxon>
        <taxon>Diplomonadida</taxon>
        <taxon>Hexamitidae</taxon>
        <taxon>Hexamitinae</taxon>
        <taxon>Trepomonas</taxon>
    </lineage>
</organism>
<accession>A0A146K446</accession>
<name>A0A146K446_9EUKA</name>